<dbReference type="OrthoDB" id="2288358at2759"/>
<dbReference type="GO" id="GO:0000228">
    <property type="term" value="C:nuclear chromosome"/>
    <property type="evidence" value="ECO:0007669"/>
    <property type="project" value="TreeGrafter"/>
</dbReference>
<feature type="compositionally biased region" description="Low complexity" evidence="3">
    <location>
        <begin position="279"/>
        <end position="291"/>
    </location>
</feature>
<evidence type="ECO:0000256" key="2">
    <source>
        <dbReference type="PROSITE-ProRule" id="PRU00850"/>
    </source>
</evidence>
<feature type="domain" description="NDT80" evidence="4">
    <location>
        <begin position="10"/>
        <end position="271"/>
    </location>
</feature>
<dbReference type="GO" id="GO:0003700">
    <property type="term" value="F:DNA-binding transcription factor activity"/>
    <property type="evidence" value="ECO:0007669"/>
    <property type="project" value="UniProtKB-UniRule"/>
</dbReference>
<organism evidence="5">
    <name type="scientific">Absidia glauca</name>
    <name type="common">Pin mould</name>
    <dbReference type="NCBI Taxonomy" id="4829"/>
    <lineage>
        <taxon>Eukaryota</taxon>
        <taxon>Fungi</taxon>
        <taxon>Fungi incertae sedis</taxon>
        <taxon>Mucoromycota</taxon>
        <taxon>Mucoromycotina</taxon>
        <taxon>Mucoromycetes</taxon>
        <taxon>Mucorales</taxon>
        <taxon>Cunninghamellaceae</taxon>
        <taxon>Absidia</taxon>
    </lineage>
</organism>
<evidence type="ECO:0000256" key="1">
    <source>
        <dbReference type="ARBA" id="ARBA00023125"/>
    </source>
</evidence>
<dbReference type="OMA" id="THCNENQ"/>
<accession>A0A163JP17</accession>
<feature type="compositionally biased region" description="Low complexity" evidence="3">
    <location>
        <begin position="357"/>
        <end position="380"/>
    </location>
</feature>
<dbReference type="Proteomes" id="UP000078561">
    <property type="component" value="Unassembled WGS sequence"/>
</dbReference>
<dbReference type="GO" id="GO:0051321">
    <property type="term" value="P:meiotic cell cycle"/>
    <property type="evidence" value="ECO:0007669"/>
    <property type="project" value="TreeGrafter"/>
</dbReference>
<dbReference type="InParanoid" id="A0A163JP17"/>
<feature type="compositionally biased region" description="Low complexity" evidence="3">
    <location>
        <begin position="317"/>
        <end position="346"/>
    </location>
</feature>
<dbReference type="EMBL" id="LT553527">
    <property type="protein sequence ID" value="SAM01544.1"/>
    <property type="molecule type" value="Genomic_DNA"/>
</dbReference>
<feature type="compositionally biased region" description="Basic and acidic residues" evidence="3">
    <location>
        <begin position="462"/>
        <end position="474"/>
    </location>
</feature>
<dbReference type="InterPro" id="IPR052605">
    <property type="entry name" value="Fungal_trans_regulator"/>
</dbReference>
<dbReference type="SUPFAM" id="SSF49417">
    <property type="entry name" value="p53-like transcription factors"/>
    <property type="match status" value="1"/>
</dbReference>
<name>A0A163JP17_ABSGL</name>
<sequence length="503" mass="55668">MNKAQHNLATNHQRAHSMPTGALYNGQVSQQNEVVFSSKRRHPVGIDEALLFGPTRTHSSIYQQDQSTLCQLELRCRVDRGFFISNQHWTCYRRNYFQLSGAFITHCNENQVFYIQNPSSGDSNGSVHSGEESRNDSLLIPIQGFYIQLVAHTSDNDQPVELIQLTAKRDKGPQQIPSMLPIQPCGSSGSGGLLLHYPHDQQHQRTVTYERLQFKSATANNGKKRATQQYFYLTAQLIAQDINQYQHVIATSQSSPLVVRGRSPGHYAEMDQRSQHRVPPATIATTTIKPSPSKRRKAVKERETALQDTPPTDINAPLSPSSLSPIPMSLASEATTTTAAPTPSTTRPCKLPPPSSPSSSSSSSSPPSKATSSRSASSSSVMTQSAIITPTIPSDATSLYYMPSSFNHSRSFSANDSAWHRPYPYPPPPPQQAPQAPYRPHHQQQQTWGAWSPDSAAAYNPPRHDYSKPGDEKPGAPTTFMMYPTTPWDARQHDPLTDYPPKQ</sequence>
<proteinExistence type="predicted"/>
<dbReference type="Gene3D" id="2.60.40.1390">
    <property type="entry name" value="NDT80 DNA-binding domain"/>
    <property type="match status" value="1"/>
</dbReference>
<dbReference type="Pfam" id="PF05224">
    <property type="entry name" value="NDT80_PhoG"/>
    <property type="match status" value="1"/>
</dbReference>
<dbReference type="PANTHER" id="PTHR35144:SF2">
    <property type="entry name" value="MEIOSIS-SPECIFIC TRANSCRIPTION FACTOR NDT80"/>
    <property type="match status" value="1"/>
</dbReference>
<dbReference type="PANTHER" id="PTHR35144">
    <property type="entry name" value="MEIOSIS-SPECIFIC TRANSCRIPTION FACTOR NDT80"/>
    <property type="match status" value="1"/>
</dbReference>
<feature type="compositionally biased region" description="Pro residues" evidence="3">
    <location>
        <begin position="423"/>
        <end position="432"/>
    </location>
</feature>
<dbReference type="InterPro" id="IPR008967">
    <property type="entry name" value="p53-like_TF_DNA-bd_sf"/>
</dbReference>
<keyword evidence="6" id="KW-1185">Reference proteome</keyword>
<feature type="region of interest" description="Disordered" evidence="3">
    <location>
        <begin position="419"/>
        <end position="503"/>
    </location>
</feature>
<reference evidence="5" key="1">
    <citation type="submission" date="2016-04" db="EMBL/GenBank/DDBJ databases">
        <authorList>
            <person name="Evans L.H."/>
            <person name="Alamgir A."/>
            <person name="Owens N."/>
            <person name="Weber N.D."/>
            <person name="Virtaneva K."/>
            <person name="Barbian K."/>
            <person name="Babar A."/>
            <person name="Rosenke K."/>
        </authorList>
    </citation>
    <scope>NUCLEOTIDE SEQUENCE [LARGE SCALE GENOMIC DNA]</scope>
    <source>
        <strain evidence="5">CBS 101.48</strain>
    </source>
</reference>
<dbReference type="STRING" id="4829.A0A163JP17"/>
<evidence type="ECO:0000256" key="3">
    <source>
        <dbReference type="SAM" id="MobiDB-lite"/>
    </source>
</evidence>
<evidence type="ECO:0000313" key="5">
    <source>
        <dbReference type="EMBL" id="SAM01544.1"/>
    </source>
</evidence>
<dbReference type="InterPro" id="IPR037141">
    <property type="entry name" value="NDT80_DNA-bd_dom_sf"/>
</dbReference>
<evidence type="ECO:0000259" key="4">
    <source>
        <dbReference type="PROSITE" id="PS51517"/>
    </source>
</evidence>
<protein>
    <recommendedName>
        <fullName evidence="4">NDT80 domain-containing protein</fullName>
    </recommendedName>
</protein>
<feature type="compositionally biased region" description="Low complexity" evidence="3">
    <location>
        <begin position="433"/>
        <end position="446"/>
    </location>
</feature>
<dbReference type="InterPro" id="IPR024061">
    <property type="entry name" value="NDT80_DNA-bd_dom"/>
</dbReference>
<gene>
    <name evidence="5" type="primary">ABSGL_07285.1 scaffold 8717</name>
</gene>
<dbReference type="AlphaFoldDB" id="A0A163JP17"/>
<feature type="region of interest" description="Disordered" evidence="3">
    <location>
        <begin position="268"/>
        <end position="383"/>
    </location>
</feature>
<dbReference type="GO" id="GO:0045944">
    <property type="term" value="P:positive regulation of transcription by RNA polymerase II"/>
    <property type="evidence" value="ECO:0007669"/>
    <property type="project" value="TreeGrafter"/>
</dbReference>
<evidence type="ECO:0000313" key="6">
    <source>
        <dbReference type="Proteomes" id="UP000078561"/>
    </source>
</evidence>
<feature type="DNA-binding region" description="NDT80" evidence="2">
    <location>
        <begin position="10"/>
        <end position="271"/>
    </location>
</feature>
<dbReference type="GO" id="GO:0003677">
    <property type="term" value="F:DNA binding"/>
    <property type="evidence" value="ECO:0007669"/>
    <property type="project" value="UniProtKB-KW"/>
</dbReference>
<keyword evidence="1 2" id="KW-0238">DNA-binding</keyword>
<dbReference type="PROSITE" id="PS51517">
    <property type="entry name" value="NDT80"/>
    <property type="match status" value="1"/>
</dbReference>